<evidence type="ECO:0000313" key="6">
    <source>
        <dbReference type="Proteomes" id="UP001198374"/>
    </source>
</evidence>
<dbReference type="RefSeq" id="WP_209774645.1">
    <property type="nucleotide sequence ID" value="NZ_JAGGLO010000008.1"/>
</dbReference>
<dbReference type="Pfam" id="PF03477">
    <property type="entry name" value="ATP-cone"/>
    <property type="match status" value="1"/>
</dbReference>
<organism evidence="5 6">
    <name type="scientific">Anaerococcus degeneri</name>
    <dbReference type="NCBI Taxonomy" id="361500"/>
    <lineage>
        <taxon>Bacteria</taxon>
        <taxon>Bacillati</taxon>
        <taxon>Bacillota</taxon>
        <taxon>Tissierellia</taxon>
        <taxon>Tissierellales</taxon>
        <taxon>Peptoniphilaceae</taxon>
        <taxon>Anaerococcus</taxon>
    </lineage>
</organism>
<gene>
    <name evidence="5" type="ORF">LDJ82_06985</name>
</gene>
<dbReference type="InterPro" id="IPR005144">
    <property type="entry name" value="ATP-cone_dom"/>
</dbReference>
<comment type="caution">
    <text evidence="5">The sequence shown here is derived from an EMBL/GenBank/DDBJ whole genome shotgun (WGS) entry which is preliminary data.</text>
</comment>
<sequence length="134" mass="15080">MTEKILNLLTDFLENNKIEGLDLGQIAKSLPVDEIMEMITGKDEYVVKRSGNLEKYNEDKLGRSIKNAADRAGMQINTSDVSIILKDVADRLFHGDVKRITKTTEVRDIVLEALENDGFSKISQAYADYAKNQN</sequence>
<feature type="domain" description="ATP-cone" evidence="4">
    <location>
        <begin position="44"/>
        <end position="134"/>
    </location>
</feature>
<accession>A0ABS7Z2A0</accession>
<evidence type="ECO:0000256" key="1">
    <source>
        <dbReference type="ARBA" id="ARBA00022741"/>
    </source>
</evidence>
<evidence type="ECO:0000313" key="5">
    <source>
        <dbReference type="EMBL" id="MCA2096631.1"/>
    </source>
</evidence>
<keyword evidence="1 3" id="KW-0547">Nucleotide-binding</keyword>
<dbReference type="Proteomes" id="UP001198374">
    <property type="component" value="Unassembled WGS sequence"/>
</dbReference>
<dbReference type="EMBL" id="JAIWIY010000001">
    <property type="protein sequence ID" value="MCA2096631.1"/>
    <property type="molecule type" value="Genomic_DNA"/>
</dbReference>
<name>A0ABS7Z2A0_9FIRM</name>
<keyword evidence="6" id="KW-1185">Reference proteome</keyword>
<evidence type="ECO:0000256" key="2">
    <source>
        <dbReference type="ARBA" id="ARBA00022840"/>
    </source>
</evidence>
<reference evidence="6" key="1">
    <citation type="submission" date="2023-07" db="EMBL/GenBank/DDBJ databases">
        <title>FDA dAtabase for Regulatory Grade micrObial Sequences (FDA-ARGOS): Supporting development and validation of Infectious Disease Dx tests.</title>
        <authorList>
            <person name="Sproer C."/>
            <person name="Gronow S."/>
            <person name="Severitt S."/>
            <person name="Schroder I."/>
            <person name="Tallon L."/>
            <person name="Sadzewicz L."/>
            <person name="Zhao X."/>
            <person name="Boylan J."/>
            <person name="Ott S."/>
            <person name="Bowen H."/>
            <person name="Vavikolanu K."/>
            <person name="Hazen T."/>
            <person name="Aluvathingal J."/>
            <person name="Nadendla S."/>
            <person name="Lowell S."/>
            <person name="Myers T."/>
            <person name="Yan Y."/>
        </authorList>
    </citation>
    <scope>NUCLEOTIDE SEQUENCE [LARGE SCALE GENOMIC DNA]</scope>
    <source>
        <strain evidence="6">FDAARGOS_1538</strain>
    </source>
</reference>
<evidence type="ECO:0000259" key="4">
    <source>
        <dbReference type="PROSITE" id="PS51161"/>
    </source>
</evidence>
<proteinExistence type="predicted"/>
<keyword evidence="2 3" id="KW-0067">ATP-binding</keyword>
<protein>
    <recommendedName>
        <fullName evidence="4">ATP-cone domain-containing protein</fullName>
    </recommendedName>
</protein>
<evidence type="ECO:0000256" key="3">
    <source>
        <dbReference type="PROSITE-ProRule" id="PRU00492"/>
    </source>
</evidence>
<dbReference type="PROSITE" id="PS51161">
    <property type="entry name" value="ATP_CONE"/>
    <property type="match status" value="1"/>
</dbReference>